<feature type="signal peptide" evidence="7">
    <location>
        <begin position="1"/>
        <end position="19"/>
    </location>
</feature>
<dbReference type="InterPro" id="IPR022398">
    <property type="entry name" value="Peptidase_S8_His-AS"/>
</dbReference>
<evidence type="ECO:0000313" key="11">
    <source>
        <dbReference type="Proteomes" id="UP000770015"/>
    </source>
</evidence>
<dbReference type="PROSITE" id="PS00138">
    <property type="entry name" value="SUBTILASE_SER"/>
    <property type="match status" value="1"/>
</dbReference>
<evidence type="ECO:0000256" key="2">
    <source>
        <dbReference type="ARBA" id="ARBA00022670"/>
    </source>
</evidence>
<protein>
    <submittedName>
        <fullName evidence="10">Minor extracellular protease vpr</fullName>
    </submittedName>
</protein>
<keyword evidence="4" id="KW-0378">Hydrolase</keyword>
<dbReference type="GO" id="GO:0004252">
    <property type="term" value="F:serine-type endopeptidase activity"/>
    <property type="evidence" value="ECO:0007669"/>
    <property type="project" value="InterPro"/>
</dbReference>
<feature type="domain" description="C5a peptidase/Subtilisin-like protease SBT2-like Fn3-like" evidence="9">
    <location>
        <begin position="591"/>
        <end position="710"/>
    </location>
</feature>
<comment type="caution">
    <text evidence="6">Lacks conserved residue(s) required for the propagation of feature annotation.</text>
</comment>
<evidence type="ECO:0000256" key="1">
    <source>
        <dbReference type="ARBA" id="ARBA00011073"/>
    </source>
</evidence>
<dbReference type="InterPro" id="IPR050131">
    <property type="entry name" value="Peptidase_S8_subtilisin-like"/>
</dbReference>
<name>A0A9P8VL53_9PEZI</name>
<dbReference type="InterPro" id="IPR023828">
    <property type="entry name" value="Peptidase_S8_Ser-AS"/>
</dbReference>
<dbReference type="PROSITE" id="PS00137">
    <property type="entry name" value="SUBTILASE_HIS"/>
    <property type="match status" value="1"/>
</dbReference>
<dbReference type="CDD" id="cd07489">
    <property type="entry name" value="Peptidases_S8_5"/>
    <property type="match status" value="1"/>
</dbReference>
<dbReference type="Pfam" id="PF06280">
    <property type="entry name" value="fn3_5"/>
    <property type="match status" value="1"/>
</dbReference>
<evidence type="ECO:0000313" key="10">
    <source>
        <dbReference type="EMBL" id="KAH6695516.1"/>
    </source>
</evidence>
<evidence type="ECO:0000256" key="5">
    <source>
        <dbReference type="ARBA" id="ARBA00022825"/>
    </source>
</evidence>
<evidence type="ECO:0000256" key="6">
    <source>
        <dbReference type="PROSITE-ProRule" id="PRU01240"/>
    </source>
</evidence>
<dbReference type="AlphaFoldDB" id="A0A9P8VL53"/>
<dbReference type="InterPro" id="IPR000209">
    <property type="entry name" value="Peptidase_S8/S53_dom"/>
</dbReference>
<comment type="similarity">
    <text evidence="1 6">Belongs to the peptidase S8 family.</text>
</comment>
<gene>
    <name evidence="10" type="ORF">F5X68DRAFT_272831</name>
</gene>
<comment type="caution">
    <text evidence="10">The sequence shown here is derived from an EMBL/GenBank/DDBJ whole genome shotgun (WGS) entry which is preliminary data.</text>
</comment>
<keyword evidence="11" id="KW-1185">Reference proteome</keyword>
<dbReference type="OrthoDB" id="10256524at2759"/>
<organism evidence="10 11">
    <name type="scientific">Plectosphaerella plurivora</name>
    <dbReference type="NCBI Taxonomy" id="936078"/>
    <lineage>
        <taxon>Eukaryota</taxon>
        <taxon>Fungi</taxon>
        <taxon>Dikarya</taxon>
        <taxon>Ascomycota</taxon>
        <taxon>Pezizomycotina</taxon>
        <taxon>Sordariomycetes</taxon>
        <taxon>Hypocreomycetidae</taxon>
        <taxon>Glomerellales</taxon>
        <taxon>Plectosphaerellaceae</taxon>
        <taxon>Plectosphaerella</taxon>
    </lineage>
</organism>
<dbReference type="SUPFAM" id="SSF52743">
    <property type="entry name" value="Subtilisin-like"/>
    <property type="match status" value="1"/>
</dbReference>
<dbReference type="InterPro" id="IPR036852">
    <property type="entry name" value="Peptidase_S8/S53_dom_sf"/>
</dbReference>
<dbReference type="Gene3D" id="3.40.50.200">
    <property type="entry name" value="Peptidase S8/S53 domain"/>
    <property type="match status" value="2"/>
</dbReference>
<dbReference type="PANTHER" id="PTHR43806:SF66">
    <property type="entry name" value="SERIN ENDOPEPTIDASE"/>
    <property type="match status" value="1"/>
</dbReference>
<dbReference type="EMBL" id="JAGSXJ010000002">
    <property type="protein sequence ID" value="KAH6695516.1"/>
    <property type="molecule type" value="Genomic_DNA"/>
</dbReference>
<evidence type="ECO:0000259" key="9">
    <source>
        <dbReference type="Pfam" id="PF06280"/>
    </source>
</evidence>
<accession>A0A9P8VL53</accession>
<feature type="chain" id="PRO_5040361870" evidence="7">
    <location>
        <begin position="20"/>
        <end position="891"/>
    </location>
</feature>
<keyword evidence="5" id="KW-0720">Serine protease</keyword>
<dbReference type="GO" id="GO:0016020">
    <property type="term" value="C:membrane"/>
    <property type="evidence" value="ECO:0007669"/>
    <property type="project" value="InterPro"/>
</dbReference>
<dbReference type="InterPro" id="IPR015500">
    <property type="entry name" value="Peptidase_S8_subtilisin-rel"/>
</dbReference>
<evidence type="ECO:0000256" key="7">
    <source>
        <dbReference type="SAM" id="SignalP"/>
    </source>
</evidence>
<evidence type="ECO:0000259" key="8">
    <source>
        <dbReference type="Pfam" id="PF00082"/>
    </source>
</evidence>
<dbReference type="PROSITE" id="PS51892">
    <property type="entry name" value="SUBTILASE"/>
    <property type="match status" value="1"/>
</dbReference>
<dbReference type="GO" id="GO:0006508">
    <property type="term" value="P:proteolysis"/>
    <property type="evidence" value="ECO:0007669"/>
    <property type="project" value="UniProtKB-KW"/>
</dbReference>
<evidence type="ECO:0000256" key="4">
    <source>
        <dbReference type="ARBA" id="ARBA00022801"/>
    </source>
</evidence>
<dbReference type="PANTHER" id="PTHR43806">
    <property type="entry name" value="PEPTIDASE S8"/>
    <property type="match status" value="1"/>
</dbReference>
<feature type="domain" description="Peptidase S8/S53" evidence="8">
    <location>
        <begin position="177"/>
        <end position="528"/>
    </location>
</feature>
<sequence length="891" mass="96498">MRFTALCLAGLSLASGSAALQRRQNGTQEDADGTGLVKNRYIFEYATTADSDAATDALETRLQGATVRRVFKSGVFKGACLDTTDDIDVLAALGELGGVVNVWPAHRLKLNMPEQKALPELTAVNTEGNYNVHHMTGVDKLHEAGIKGQGAVIAILGGGFGSGRKVFGGYDFVGDGYWPEAGEKTPDDDPMDQQGHGTHVAGIAAGNGGWFQGVAPEATILAYKAFSQSGLTDEDVLIDAFIRAYEEGADVITASVGWVYNWSNGAWGVVASRLVELGVVCTVSAGNDGQIGPFYGSSGASGKYVTAVASADPDVVAAIPFKVTLTEGDSSEDLTFGYRPAAYDGPIDSSVVDRPVHFIPADAWDTCSRLPDQGVDLTNMVVLTSRSVPCDFGSQSYYMQLQGARNIIFHNDDRELGDPYPVDGVKIGQIDRPTGERLGAAILAGTNVTFSFPPFGAYAKIEQPIGGGPSDYSSWGPTFQLEQKPDIAAPGRDIVSTFPNGGWTMMSGTSMAAPYVAGVAALYVSKHGGRKQHGEGFGVALTARILSSGNTLPWVKGSEYRASTAQVGSGLIDAVKVVNYDTSLSFAKWQLNDTRYFSRYQGVDITNSGDKEVTYTFELQPAGGFEAFERDRSVYGFAPGVPEGAPFPIDITPEVRMPAGTFRVKPGQTRKAEWIFKLPTGDFDSTSLPVYSGKMLIKGSNGEELSVPYMGLAGDLKRSLSESKDIWWLGPHFVSGVDWTPIQEKPYWNFDLSLEKQDFPRLLMTSTFGTPLMRWDIYEANWRETKWSYPPVVGEKGFVGTATTFRYAQDLAPFDPDIYDETDVIPAVRQWQVRDHMRDFWWFGQLVNGSYINPGNYTMRAAVLLPYGNPEASDNWVVIDTPQVQILPKGN</sequence>
<dbReference type="Proteomes" id="UP000770015">
    <property type="component" value="Unassembled WGS sequence"/>
</dbReference>
<reference evidence="10" key="1">
    <citation type="journal article" date="2021" name="Nat. Commun.">
        <title>Genetic determinants of endophytism in the Arabidopsis root mycobiome.</title>
        <authorList>
            <person name="Mesny F."/>
            <person name="Miyauchi S."/>
            <person name="Thiergart T."/>
            <person name="Pickel B."/>
            <person name="Atanasova L."/>
            <person name="Karlsson M."/>
            <person name="Huettel B."/>
            <person name="Barry K.W."/>
            <person name="Haridas S."/>
            <person name="Chen C."/>
            <person name="Bauer D."/>
            <person name="Andreopoulos W."/>
            <person name="Pangilinan J."/>
            <person name="LaButti K."/>
            <person name="Riley R."/>
            <person name="Lipzen A."/>
            <person name="Clum A."/>
            <person name="Drula E."/>
            <person name="Henrissat B."/>
            <person name="Kohler A."/>
            <person name="Grigoriev I.V."/>
            <person name="Martin F.M."/>
            <person name="Hacquard S."/>
        </authorList>
    </citation>
    <scope>NUCLEOTIDE SEQUENCE</scope>
    <source>
        <strain evidence="10">MPI-SDFR-AT-0117</strain>
    </source>
</reference>
<dbReference type="InterPro" id="IPR010435">
    <property type="entry name" value="C5a/SBT2-like_Fn3"/>
</dbReference>
<proteinExistence type="inferred from homology"/>
<dbReference type="Pfam" id="PF00082">
    <property type="entry name" value="Peptidase_S8"/>
    <property type="match status" value="1"/>
</dbReference>
<dbReference type="InterPro" id="IPR034187">
    <property type="entry name" value="Peptidases_S8_5"/>
</dbReference>
<dbReference type="PRINTS" id="PR00723">
    <property type="entry name" value="SUBTILISIN"/>
</dbReference>
<keyword evidence="3 7" id="KW-0732">Signal</keyword>
<evidence type="ECO:0000256" key="3">
    <source>
        <dbReference type="ARBA" id="ARBA00022729"/>
    </source>
</evidence>
<keyword evidence="2 10" id="KW-0645">Protease</keyword>